<dbReference type="KEGG" id="mrob:HH214_18305"/>
<sequence length="380" mass="44730">MIKKFLIRVSIFSIPVILYFVVGEVLLYKYKEDVPVSTVVKKQLSSKKEIYFSRSFFNTPDVRLKTEMMKIKKPDIITLGISVVLQYRDFYFHPYENRFYNGGFMVKNIYDFNSYINMMQKKMVHKPKLIIFGFDPSWIKKDYLNDNKNNVTDPDKDEVLNLNNHVNAIQEILHQFIDGDLNNKPSCLKQAYGMAGMNGTGYRRDGSMHNWNQIENYIKSHHYSDLYNYKEHLKRNTFIYNKPMQVDAKKVAMLLQNFALIKKMRINLIVYCPPLANDFYNYAITNKGFQDIFLPYLSIQHMLIQKGYHVIPFCTPKQLGLTDDYMLDGIHAGEVLASKLFYDYMISNNIKFENLPNLDLSYLKKIRDKKPLCPLAFDTN</sequence>
<organism evidence="2 3">
    <name type="scientific">Mucilaginibacter robiniae</name>
    <dbReference type="NCBI Taxonomy" id="2728022"/>
    <lineage>
        <taxon>Bacteria</taxon>
        <taxon>Pseudomonadati</taxon>
        <taxon>Bacteroidota</taxon>
        <taxon>Sphingobacteriia</taxon>
        <taxon>Sphingobacteriales</taxon>
        <taxon>Sphingobacteriaceae</taxon>
        <taxon>Mucilaginibacter</taxon>
    </lineage>
</organism>
<keyword evidence="1" id="KW-0812">Transmembrane</keyword>
<protein>
    <submittedName>
        <fullName evidence="2">Uncharacterized protein</fullName>
    </submittedName>
</protein>
<keyword evidence="1" id="KW-0472">Membrane</keyword>
<dbReference type="EMBL" id="CP051682">
    <property type="protein sequence ID" value="QJD97685.1"/>
    <property type="molecule type" value="Genomic_DNA"/>
</dbReference>
<evidence type="ECO:0000313" key="3">
    <source>
        <dbReference type="Proteomes" id="UP000503278"/>
    </source>
</evidence>
<name>A0A7L5E3M4_9SPHI</name>
<accession>A0A7L5E3M4</accession>
<proteinExistence type="predicted"/>
<reference evidence="2 3" key="1">
    <citation type="submission" date="2020-04" db="EMBL/GenBank/DDBJ databases">
        <title>Genome sequencing of novel species.</title>
        <authorList>
            <person name="Heo J."/>
            <person name="Kim S.-J."/>
            <person name="Kim J.-S."/>
            <person name="Hong S.-B."/>
            <person name="Kwon S.-W."/>
        </authorList>
    </citation>
    <scope>NUCLEOTIDE SEQUENCE [LARGE SCALE GENOMIC DNA]</scope>
    <source>
        <strain evidence="2 3">F39-2</strain>
    </source>
</reference>
<evidence type="ECO:0000313" key="2">
    <source>
        <dbReference type="EMBL" id="QJD97685.1"/>
    </source>
</evidence>
<keyword evidence="1" id="KW-1133">Transmembrane helix</keyword>
<feature type="transmembrane region" description="Helical" evidence="1">
    <location>
        <begin position="5"/>
        <end position="28"/>
    </location>
</feature>
<dbReference type="Proteomes" id="UP000503278">
    <property type="component" value="Chromosome"/>
</dbReference>
<keyword evidence="3" id="KW-1185">Reference proteome</keyword>
<gene>
    <name evidence="2" type="ORF">HH214_18305</name>
</gene>
<dbReference type="RefSeq" id="WP_169610076.1">
    <property type="nucleotide sequence ID" value="NZ_CP051682.1"/>
</dbReference>
<evidence type="ECO:0000256" key="1">
    <source>
        <dbReference type="SAM" id="Phobius"/>
    </source>
</evidence>
<dbReference type="AlphaFoldDB" id="A0A7L5E3M4"/>